<evidence type="ECO:0000313" key="1">
    <source>
        <dbReference type="EMBL" id="MFD1513463.1"/>
    </source>
</evidence>
<accession>A0ABD6AV66</accession>
<dbReference type="RefSeq" id="WP_250873416.1">
    <property type="nucleotide sequence ID" value="NZ_JALXFV010000003.1"/>
</dbReference>
<proteinExistence type="predicted"/>
<sequence length="314" mass="35683">MVFDVQAVLLDGEERVDVNVSRANRRWAFPTDDWERCRIVGTVELPSSVVDAVYPESERDSPPGSLYVTIRCRETIYRDRWMVQSETVEPKTYEVELELQRDGFRGEVELKPYLTRGAADQSTDDGSYASSTHARLASARPWTMLVDGEADADGETGLDVRVESFSTSPRLPKDGLYYLDMGDPSDPLIVVNGEHNRVVGVLQSEGSVGAEARMRDVVFDQIQYGVWSQLILHAGVAVDSTGRPQYDWQSTVLRIFARDLYGIDDIHAASRRLKRDLKDPTTVPEVMQRIDRVLQRYLRQREQLINLMEEGLRI</sequence>
<evidence type="ECO:0000313" key="2">
    <source>
        <dbReference type="Proteomes" id="UP001597187"/>
    </source>
</evidence>
<reference evidence="1 2" key="1">
    <citation type="journal article" date="2019" name="Int. J. Syst. Evol. Microbiol.">
        <title>The Global Catalogue of Microorganisms (GCM) 10K type strain sequencing project: providing services to taxonomists for standard genome sequencing and annotation.</title>
        <authorList>
            <consortium name="The Broad Institute Genomics Platform"/>
            <consortium name="The Broad Institute Genome Sequencing Center for Infectious Disease"/>
            <person name="Wu L."/>
            <person name="Ma J."/>
        </authorList>
    </citation>
    <scope>NUCLEOTIDE SEQUENCE [LARGE SCALE GENOMIC DNA]</scope>
    <source>
        <strain evidence="1 2">CGMCC 1.12563</strain>
    </source>
</reference>
<dbReference type="Proteomes" id="UP001597187">
    <property type="component" value="Unassembled WGS sequence"/>
</dbReference>
<organism evidence="1 2">
    <name type="scientific">Halomarina rubra</name>
    <dbReference type="NCBI Taxonomy" id="2071873"/>
    <lineage>
        <taxon>Archaea</taxon>
        <taxon>Methanobacteriati</taxon>
        <taxon>Methanobacteriota</taxon>
        <taxon>Stenosarchaea group</taxon>
        <taxon>Halobacteria</taxon>
        <taxon>Halobacteriales</taxon>
        <taxon>Natronomonadaceae</taxon>
        <taxon>Halomarina</taxon>
    </lineage>
</organism>
<comment type="caution">
    <text evidence="1">The sequence shown here is derived from an EMBL/GenBank/DDBJ whole genome shotgun (WGS) entry which is preliminary data.</text>
</comment>
<gene>
    <name evidence="1" type="ORF">ACFSBT_09255</name>
</gene>
<name>A0ABD6AV66_9EURY</name>
<dbReference type="EMBL" id="JBHUDC010000003">
    <property type="protein sequence ID" value="MFD1513463.1"/>
    <property type="molecule type" value="Genomic_DNA"/>
</dbReference>
<protein>
    <submittedName>
        <fullName evidence="1">Uncharacterized protein</fullName>
    </submittedName>
</protein>
<dbReference type="AlphaFoldDB" id="A0ABD6AV66"/>
<keyword evidence="2" id="KW-1185">Reference proteome</keyword>